<dbReference type="Proteomes" id="UP000789941">
    <property type="component" value="Unassembled WGS sequence"/>
</dbReference>
<organism evidence="1 2">
    <name type="scientific">Candidatus Bilamarchaeum dharawalense</name>
    <dbReference type="NCBI Taxonomy" id="2885759"/>
    <lineage>
        <taxon>Archaea</taxon>
        <taxon>Candidatus Micrarchaeota</taxon>
        <taxon>Candidatus Micrarchaeia</taxon>
        <taxon>Candidatus Anstonellales</taxon>
        <taxon>Candidatus Bilamarchaeaceae</taxon>
        <taxon>Candidatus Bilamarchaeum</taxon>
    </lineage>
</organism>
<sequence length="521" mass="59467">MASETYTILNQSWKKTCNLLFGQEVGELTDYSKWLSGLIDSNVIRKSNVSGKDVAFSIKEYPKNAKFISFDEVNFNQKFELDINEIKDLESLTQAISDRVYYCGNTVLGNSSHVERSANLTDCHFVTDTAQFMNSKYLAYCTVGRDSSNCFGVHGPGDTEFCIRCTQTFAVKRSFEVWSAQNCSDCYYISNLNGCSNCLFSFHLKNKKYCIGNLEIDRDKYLSIKKSLLEQMVDCLKQNKSLPSLLDITKKAKLQKPNFTPKPEQKVFENKKIIEDAFTNTSAVVLGKQLTKIDDYDDWLYTHAHKIEERKSAISGKRLLMLPYVIALEALPKDVVVTMDEAWQIGETVKFSKEEAENIRLDNIHQSIGKLAYFTVDIREGNVENFIESTVTVNAAHCYKASAVVKSKYCGCGMWPKNSENCFGFDTLFDSSFCITCYHSQKLVRCFEMDNCRDCSDSMFCHNCEGLSNCMFCFNIKGKRYAIGNVEVGREQYLKIKKKVLDEINKKLEKDKKINNSIYSL</sequence>
<name>A0A5E4LQ30_9ARCH</name>
<accession>A0A5E4LQ30</accession>
<proteinExistence type="predicted"/>
<dbReference type="EMBL" id="CABMJJ010000009">
    <property type="protein sequence ID" value="VVC04175.1"/>
    <property type="molecule type" value="Genomic_DNA"/>
</dbReference>
<comment type="caution">
    <text evidence="1">The sequence shown here is derived from an EMBL/GenBank/DDBJ whole genome shotgun (WGS) entry which is preliminary data.</text>
</comment>
<protein>
    <submittedName>
        <fullName evidence="1">Uncharacterized protein</fullName>
    </submittedName>
</protein>
<evidence type="ECO:0000313" key="2">
    <source>
        <dbReference type="Proteomes" id="UP000789941"/>
    </source>
</evidence>
<gene>
    <name evidence="1" type="ORF">LFW2832_00780</name>
</gene>
<dbReference type="AlphaFoldDB" id="A0A5E4LQ30"/>
<evidence type="ECO:0000313" key="1">
    <source>
        <dbReference type="EMBL" id="VVC04175.1"/>
    </source>
</evidence>
<reference evidence="1 2" key="1">
    <citation type="submission" date="2019-08" db="EMBL/GenBank/DDBJ databases">
        <authorList>
            <person name="Vazquez-Campos X."/>
        </authorList>
    </citation>
    <scope>NUCLEOTIDE SEQUENCE [LARGE SCALE GENOMIC DNA]</scope>
    <source>
        <strain evidence="1">LFW-283_2</strain>
    </source>
</reference>